<dbReference type="PROSITE" id="PS00409">
    <property type="entry name" value="PROKAR_NTER_METHYL"/>
    <property type="match status" value="1"/>
</dbReference>
<feature type="non-terminal residue" evidence="2">
    <location>
        <position position="133"/>
    </location>
</feature>
<evidence type="ECO:0000256" key="1">
    <source>
        <dbReference type="SAM" id="Phobius"/>
    </source>
</evidence>
<dbReference type="AlphaFoldDB" id="A0A147GKW0"/>
<dbReference type="EMBL" id="LDSL01000249">
    <property type="protein sequence ID" value="KTT10332.1"/>
    <property type="molecule type" value="Genomic_DNA"/>
</dbReference>
<accession>A0A147GKW0</accession>
<gene>
    <name evidence="2" type="ORF">NS331_25065</name>
</gene>
<feature type="transmembrane region" description="Helical" evidence="1">
    <location>
        <begin position="21"/>
        <end position="47"/>
    </location>
</feature>
<evidence type="ECO:0000313" key="2">
    <source>
        <dbReference type="EMBL" id="KTT10332.1"/>
    </source>
</evidence>
<evidence type="ECO:0008006" key="4">
    <source>
        <dbReference type="Google" id="ProtNLM"/>
    </source>
</evidence>
<keyword evidence="3" id="KW-1185">Reference proteome</keyword>
<evidence type="ECO:0000313" key="3">
    <source>
        <dbReference type="Proteomes" id="UP000072741"/>
    </source>
</evidence>
<sequence>MPMTFAPSIPARLRARAGRSAGLSLLELLVAMALGLVVVLAVMSVLVVGEANKRTTTGTNDMNQSGGFSATALDRALRSAGAGFSQGFDWGTLGCQVYAARDGTNVLPPASAFPAPFAALGTTIRVAPVLIGQ</sequence>
<keyword evidence="1" id="KW-0472">Membrane</keyword>
<proteinExistence type="predicted"/>
<dbReference type="InterPro" id="IPR012902">
    <property type="entry name" value="N_methyl_site"/>
</dbReference>
<organism evidence="2 3">
    <name type="scientific">Pseudacidovorax intermedius</name>
    <dbReference type="NCBI Taxonomy" id="433924"/>
    <lineage>
        <taxon>Bacteria</taxon>
        <taxon>Pseudomonadati</taxon>
        <taxon>Pseudomonadota</taxon>
        <taxon>Betaproteobacteria</taxon>
        <taxon>Burkholderiales</taxon>
        <taxon>Comamonadaceae</taxon>
        <taxon>Pseudacidovorax</taxon>
    </lineage>
</organism>
<comment type="caution">
    <text evidence="2">The sequence shown here is derived from an EMBL/GenBank/DDBJ whole genome shotgun (WGS) entry which is preliminary data.</text>
</comment>
<keyword evidence="1" id="KW-1133">Transmembrane helix</keyword>
<keyword evidence="1" id="KW-0812">Transmembrane</keyword>
<protein>
    <recommendedName>
        <fullName evidence="4">Prepilin-type N-terminal cleavage/methylation domain-containing protein</fullName>
    </recommendedName>
</protein>
<name>A0A147GKW0_9BURK</name>
<dbReference type="Proteomes" id="UP000072741">
    <property type="component" value="Unassembled WGS sequence"/>
</dbReference>
<reference evidence="2 3" key="1">
    <citation type="journal article" date="2016" name="Front. Microbiol.">
        <title>Genomic Resource of Rice Seed Associated Bacteria.</title>
        <authorList>
            <person name="Midha S."/>
            <person name="Bansal K."/>
            <person name="Sharma S."/>
            <person name="Kumar N."/>
            <person name="Patil P.P."/>
            <person name="Chaudhry V."/>
            <person name="Patil P.B."/>
        </authorList>
    </citation>
    <scope>NUCLEOTIDE SEQUENCE [LARGE SCALE GENOMIC DNA]</scope>
    <source>
        <strain evidence="2 3">NS331</strain>
    </source>
</reference>